<reference evidence="1" key="1">
    <citation type="submission" date="2019-09" db="EMBL/GenBank/DDBJ databases">
        <authorList>
            <consortium name="PulseNet: The National Subtyping Network for Foodborne Disease Surveillance"/>
            <person name="Tarr C.L."/>
            <person name="Trees E."/>
            <person name="Katz L.S."/>
            <person name="Carleton-Romer H.A."/>
            <person name="Stroika S."/>
            <person name="Kucerova Z."/>
            <person name="Roache K.F."/>
            <person name="Sabol A.L."/>
            <person name="Besser J."/>
            <person name="Gerner-Smidt P."/>
        </authorList>
    </citation>
    <scope>NUCLEOTIDE SEQUENCE</scope>
    <source>
        <strain evidence="1">PNUSAS101199</strain>
    </source>
</reference>
<dbReference type="EMBL" id="AALAOU010000022">
    <property type="protein sequence ID" value="ECX6661815.1"/>
    <property type="molecule type" value="Genomic_DNA"/>
</dbReference>
<sequence>MGWLFSHHSRSALIEHLICADENDAVRWQTLKYALRGNILWSVVQVTAKRDNDFLTLKKNESLRLIYCHLLQKSEGLWGYKSLCEEAGPRYYTCPLRYLTLAPVIRCASWRESVRMYHGPQKEDKMSLLQLCEVPHIMSDGYICDERCTLLFLSLWGRDTAIQELLARLTLKNEEALTQLTLTNPALHEHTLFPGNPDSLDKLTARHQRTRFGTLVHLWLFDKRCRVPDRANGKAFLLLKRDDPHWRERVWTLLQETTTLPLLTHWQNRILALLQSSQMLTPIGGYGGLTGWQLALDPLRLTTLISEAIIAGELCCTSRHSEEHFSSLRAA</sequence>
<evidence type="ECO:0000313" key="1">
    <source>
        <dbReference type="EMBL" id="ECX6661815.1"/>
    </source>
</evidence>
<gene>
    <name evidence="1" type="ORF">F6X26_23150</name>
</gene>
<name>A0A619I4G9_SALER</name>
<protein>
    <submittedName>
        <fullName evidence="1">Uncharacterized protein</fullName>
    </submittedName>
</protein>
<proteinExistence type="predicted"/>
<dbReference type="AlphaFoldDB" id="A0A619I4G9"/>
<accession>A0A619I4G9</accession>
<organism evidence="1">
    <name type="scientific">Salmonella enterica</name>
    <name type="common">Salmonella choleraesuis</name>
    <dbReference type="NCBI Taxonomy" id="28901"/>
    <lineage>
        <taxon>Bacteria</taxon>
        <taxon>Pseudomonadati</taxon>
        <taxon>Pseudomonadota</taxon>
        <taxon>Gammaproteobacteria</taxon>
        <taxon>Enterobacterales</taxon>
        <taxon>Enterobacteriaceae</taxon>
        <taxon>Salmonella</taxon>
    </lineage>
</organism>
<comment type="caution">
    <text evidence="1">The sequence shown here is derived from an EMBL/GenBank/DDBJ whole genome shotgun (WGS) entry which is preliminary data.</text>
</comment>